<dbReference type="InterPro" id="IPR005025">
    <property type="entry name" value="FMN_Rdtase-like_dom"/>
</dbReference>
<proteinExistence type="inferred from homology"/>
<accession>A0A418T7J3</accession>
<keyword evidence="4" id="KW-0560">Oxidoreductase</keyword>
<protein>
    <submittedName>
        <fullName evidence="6">FMN reductase</fullName>
    </submittedName>
</protein>
<feature type="domain" description="NADPH-dependent FMN reductase-like" evidence="5">
    <location>
        <begin position="3"/>
        <end position="147"/>
    </location>
</feature>
<keyword evidence="3" id="KW-0288">FMN</keyword>
<keyword evidence="7" id="KW-1185">Reference proteome</keyword>
<comment type="similarity">
    <text evidence="1">Belongs to the SsuE family.</text>
</comment>
<evidence type="ECO:0000256" key="1">
    <source>
        <dbReference type="ARBA" id="ARBA00005990"/>
    </source>
</evidence>
<dbReference type="OrthoDB" id="1643408at2"/>
<sequence length="189" mass="20014">MAEIIGFAGSVSIPSRTRALVDLATQRSADLSGLKGATFDLIDLGRQFGATHALAELDSRTRAIIDRIIAADALVVGSPVYKGSYTGLFKHLFDLLEPEALKGKPVLLTATGGGHRHALVIEHQLRPLLGFFEATTVATGVYASSEDFTDGQLTSLALTKRLEDAAGQLASAIATRMSVRQHEPAFSPA</sequence>
<evidence type="ECO:0000313" key="7">
    <source>
        <dbReference type="Proteomes" id="UP000284202"/>
    </source>
</evidence>
<dbReference type="InterPro" id="IPR051814">
    <property type="entry name" value="NAD(P)H-dep_FMN_reductase"/>
</dbReference>
<dbReference type="GO" id="GO:0016491">
    <property type="term" value="F:oxidoreductase activity"/>
    <property type="evidence" value="ECO:0007669"/>
    <property type="project" value="UniProtKB-KW"/>
</dbReference>
<dbReference type="RefSeq" id="WP_119744890.1">
    <property type="nucleotide sequence ID" value="NZ_QZCG01000001.1"/>
</dbReference>
<dbReference type="InterPro" id="IPR029039">
    <property type="entry name" value="Flavoprotein-like_sf"/>
</dbReference>
<evidence type="ECO:0000313" key="6">
    <source>
        <dbReference type="EMBL" id="RJE89189.1"/>
    </source>
</evidence>
<dbReference type="EMBL" id="QZCG01000001">
    <property type="protein sequence ID" value="RJE89189.1"/>
    <property type="molecule type" value="Genomic_DNA"/>
</dbReference>
<evidence type="ECO:0000256" key="2">
    <source>
        <dbReference type="ARBA" id="ARBA00022630"/>
    </source>
</evidence>
<dbReference type="NCBIfam" id="TIGR03566">
    <property type="entry name" value="FMN_reduc_MsuE"/>
    <property type="match status" value="1"/>
</dbReference>
<reference evidence="7" key="1">
    <citation type="submission" date="2018-09" db="EMBL/GenBank/DDBJ databases">
        <title>Acidovorax cavernicola nov. sp. isolated from Gruta de las Maravillas (Aracena, Spain).</title>
        <authorList>
            <person name="Jurado V."/>
            <person name="Gutierrez-Patricio S."/>
            <person name="Gonzalez-Pimentel J.L."/>
            <person name="Miller A.Z."/>
            <person name="Laiz L."/>
            <person name="Saiz-Jimenez C."/>
        </authorList>
    </citation>
    <scope>NUCLEOTIDE SEQUENCE [LARGE SCALE GENOMIC DNA]</scope>
    <source>
        <strain evidence="7">1011MAR3C25</strain>
    </source>
</reference>
<dbReference type="PANTHER" id="PTHR43408:SF2">
    <property type="entry name" value="FMN REDUCTASE (NADPH)"/>
    <property type="match status" value="1"/>
</dbReference>
<dbReference type="Proteomes" id="UP000284202">
    <property type="component" value="Unassembled WGS sequence"/>
</dbReference>
<name>A0A418T7J3_9RHOB</name>
<dbReference type="AlphaFoldDB" id="A0A418T7J3"/>
<evidence type="ECO:0000259" key="5">
    <source>
        <dbReference type="Pfam" id="PF03358"/>
    </source>
</evidence>
<evidence type="ECO:0000256" key="3">
    <source>
        <dbReference type="ARBA" id="ARBA00022643"/>
    </source>
</evidence>
<dbReference type="Pfam" id="PF03358">
    <property type="entry name" value="FMN_red"/>
    <property type="match status" value="1"/>
</dbReference>
<keyword evidence="2" id="KW-0285">Flavoprotein</keyword>
<dbReference type="PANTHER" id="PTHR43408">
    <property type="entry name" value="FMN REDUCTASE (NADPH)"/>
    <property type="match status" value="1"/>
</dbReference>
<comment type="caution">
    <text evidence="6">The sequence shown here is derived from an EMBL/GenBank/DDBJ whole genome shotgun (WGS) entry which is preliminary data.</text>
</comment>
<organism evidence="6 7">
    <name type="scientific">Paracoccus onubensis</name>
    <dbReference type="NCBI Taxonomy" id="1675788"/>
    <lineage>
        <taxon>Bacteria</taxon>
        <taxon>Pseudomonadati</taxon>
        <taxon>Pseudomonadota</taxon>
        <taxon>Alphaproteobacteria</taxon>
        <taxon>Rhodobacterales</taxon>
        <taxon>Paracoccaceae</taxon>
        <taxon>Paracoccus</taxon>
    </lineage>
</organism>
<dbReference type="Gene3D" id="3.40.50.360">
    <property type="match status" value="1"/>
</dbReference>
<dbReference type="SUPFAM" id="SSF52218">
    <property type="entry name" value="Flavoproteins"/>
    <property type="match status" value="1"/>
</dbReference>
<gene>
    <name evidence="6" type="primary">msuE</name>
    <name evidence="6" type="ORF">D3P04_00610</name>
</gene>
<dbReference type="InterPro" id="IPR019912">
    <property type="entry name" value="FMN_Rdtase_MsuE-like"/>
</dbReference>
<evidence type="ECO:0000256" key="4">
    <source>
        <dbReference type="ARBA" id="ARBA00023002"/>
    </source>
</evidence>